<feature type="domain" description="Purple acid phosphatase C-terminal" evidence="3">
    <location>
        <begin position="257"/>
        <end position="316"/>
    </location>
</feature>
<dbReference type="InterPro" id="IPR029052">
    <property type="entry name" value="Metallo-depent_PP-like"/>
</dbReference>
<dbReference type="InterPro" id="IPR025733">
    <property type="entry name" value="PAPs_C"/>
</dbReference>
<dbReference type="VEuPathDB" id="FungiDB:H310_01890"/>
<dbReference type="Pfam" id="PF14008">
    <property type="entry name" value="Metallophos_C"/>
    <property type="match status" value="1"/>
</dbReference>
<dbReference type="SUPFAM" id="SSF56300">
    <property type="entry name" value="Metallo-dependent phosphatases"/>
    <property type="match status" value="1"/>
</dbReference>
<dbReference type="RefSeq" id="XP_008863447.1">
    <property type="nucleotide sequence ID" value="XM_008865225.1"/>
</dbReference>
<dbReference type="CDD" id="cd00839">
    <property type="entry name" value="MPP_PAPs"/>
    <property type="match status" value="1"/>
</dbReference>
<dbReference type="eggNOG" id="KOG1378">
    <property type="taxonomic scope" value="Eukaryota"/>
</dbReference>
<reference evidence="4" key="1">
    <citation type="submission" date="2013-12" db="EMBL/GenBank/DDBJ databases">
        <title>The Genome Sequence of Aphanomyces invadans NJM9701.</title>
        <authorList>
            <consortium name="The Broad Institute Genomics Platform"/>
            <person name="Russ C."/>
            <person name="Tyler B."/>
            <person name="van West P."/>
            <person name="Dieguez-Uribeondo J."/>
            <person name="Young S.K."/>
            <person name="Zeng Q."/>
            <person name="Gargeya S."/>
            <person name="Fitzgerald M."/>
            <person name="Abouelleil A."/>
            <person name="Alvarado L."/>
            <person name="Chapman S.B."/>
            <person name="Gainer-Dewar J."/>
            <person name="Goldberg J."/>
            <person name="Griggs A."/>
            <person name="Gujja S."/>
            <person name="Hansen M."/>
            <person name="Howarth C."/>
            <person name="Imamovic A."/>
            <person name="Ireland A."/>
            <person name="Larimer J."/>
            <person name="McCowan C."/>
            <person name="Murphy C."/>
            <person name="Pearson M."/>
            <person name="Poon T.W."/>
            <person name="Priest M."/>
            <person name="Roberts A."/>
            <person name="Saif S."/>
            <person name="Shea T."/>
            <person name="Sykes S."/>
            <person name="Wortman J."/>
            <person name="Nusbaum C."/>
            <person name="Birren B."/>
        </authorList>
    </citation>
    <scope>NUCLEOTIDE SEQUENCE [LARGE SCALE GENOMIC DNA]</scope>
    <source>
        <strain evidence="4">NJM9701</strain>
    </source>
</reference>
<dbReference type="InterPro" id="IPR041792">
    <property type="entry name" value="MPP_PAP"/>
</dbReference>
<evidence type="ECO:0000259" key="2">
    <source>
        <dbReference type="Pfam" id="PF00149"/>
    </source>
</evidence>
<proteinExistence type="predicted"/>
<dbReference type="GO" id="GO:0016787">
    <property type="term" value="F:hydrolase activity"/>
    <property type="evidence" value="ECO:0007669"/>
    <property type="project" value="InterPro"/>
</dbReference>
<keyword evidence="1" id="KW-0325">Glycoprotein</keyword>
<dbReference type="PANTHER" id="PTHR45778:SF7">
    <property type="entry name" value="PURPLE ACID PHOSPHATASE"/>
    <property type="match status" value="1"/>
</dbReference>
<dbReference type="PANTHER" id="PTHR45778">
    <property type="entry name" value="PURPLE ACID PHOSPHATASE-RELATED"/>
    <property type="match status" value="1"/>
</dbReference>
<dbReference type="Gene3D" id="3.60.21.10">
    <property type="match status" value="1"/>
</dbReference>
<dbReference type="InterPro" id="IPR004843">
    <property type="entry name" value="Calcineurin-like_PHP"/>
</dbReference>
<feature type="domain" description="Calcineurin-like phosphoesterase" evidence="2">
    <location>
        <begin position="12"/>
        <end position="236"/>
    </location>
</feature>
<dbReference type="AlphaFoldDB" id="A0A024UM31"/>
<dbReference type="GeneID" id="20078940"/>
<gene>
    <name evidence="4" type="ORF">H310_01890</name>
</gene>
<evidence type="ECO:0000313" key="4">
    <source>
        <dbReference type="EMBL" id="ETW07354.1"/>
    </source>
</evidence>
<organism evidence="4">
    <name type="scientific">Aphanomyces invadans</name>
    <dbReference type="NCBI Taxonomy" id="157072"/>
    <lineage>
        <taxon>Eukaryota</taxon>
        <taxon>Sar</taxon>
        <taxon>Stramenopiles</taxon>
        <taxon>Oomycota</taxon>
        <taxon>Saprolegniomycetes</taxon>
        <taxon>Saprolegniales</taxon>
        <taxon>Verrucalvaceae</taxon>
        <taxon>Aphanomyces</taxon>
    </lineage>
</organism>
<protein>
    <recommendedName>
        <fullName evidence="5">Calcineurin-like phosphoesterase domain-containing protein</fullName>
    </recommendedName>
</protein>
<dbReference type="EMBL" id="KI913954">
    <property type="protein sequence ID" value="ETW07354.1"/>
    <property type="molecule type" value="Genomic_DNA"/>
</dbReference>
<evidence type="ECO:0000259" key="3">
    <source>
        <dbReference type="Pfam" id="PF14008"/>
    </source>
</evidence>
<accession>A0A024UM31</accession>
<name>A0A024UM31_9STRA</name>
<dbReference type="Pfam" id="PF00149">
    <property type="entry name" value="Metallophos"/>
    <property type="match status" value="1"/>
</dbReference>
<dbReference type="OrthoDB" id="45007at2759"/>
<sequence>MPNLASKTASSFFVFGDVGTWVTATNGTGIPGRSAGTLQRVAQDLARGDRNYQAVLHVGDMSYADSVGYVWEQFMTLIEPVASQVPYMVSVGNHEYCYLDSTKAVDISGETKTFYADKPKASSKGECAVPTVHRFNVPDNGNKVFWYSFDAGLAHHVVLSSEHDFNAGSRLRTWLEADLAAVDRSSRPWLFVHFHRSMYVSMDGTASYTNVLRPSLEPVLKKYGVDVFFSGHTHAYERSCPVYNQVCVSGANGEAKGTVHVMIGSGGKALDPEPWLPQPWSAKTFREYGYGRFHVKNATHAQVEYVLNSNGSVADSAWIVSDHKWHRA</sequence>
<dbReference type="STRING" id="157072.A0A024UM31"/>
<evidence type="ECO:0008006" key="5">
    <source>
        <dbReference type="Google" id="ProtNLM"/>
    </source>
</evidence>
<evidence type="ECO:0000256" key="1">
    <source>
        <dbReference type="ARBA" id="ARBA00023180"/>
    </source>
</evidence>